<dbReference type="EMBL" id="GBXM01010854">
    <property type="protein sequence ID" value="JAH97723.1"/>
    <property type="molecule type" value="Transcribed_RNA"/>
</dbReference>
<reference evidence="1" key="2">
    <citation type="journal article" date="2015" name="Fish Shellfish Immunol.">
        <title>Early steps in the European eel (Anguilla anguilla)-Vibrio vulnificus interaction in the gills: Role of the RtxA13 toxin.</title>
        <authorList>
            <person name="Callol A."/>
            <person name="Pajuelo D."/>
            <person name="Ebbesson L."/>
            <person name="Teles M."/>
            <person name="MacKenzie S."/>
            <person name="Amaro C."/>
        </authorList>
    </citation>
    <scope>NUCLEOTIDE SEQUENCE</scope>
</reference>
<dbReference type="AlphaFoldDB" id="A0A0E9X7R5"/>
<organism evidence="1">
    <name type="scientific">Anguilla anguilla</name>
    <name type="common">European freshwater eel</name>
    <name type="synonym">Muraena anguilla</name>
    <dbReference type="NCBI Taxonomy" id="7936"/>
    <lineage>
        <taxon>Eukaryota</taxon>
        <taxon>Metazoa</taxon>
        <taxon>Chordata</taxon>
        <taxon>Craniata</taxon>
        <taxon>Vertebrata</taxon>
        <taxon>Euteleostomi</taxon>
        <taxon>Actinopterygii</taxon>
        <taxon>Neopterygii</taxon>
        <taxon>Teleostei</taxon>
        <taxon>Anguilliformes</taxon>
        <taxon>Anguillidae</taxon>
        <taxon>Anguilla</taxon>
    </lineage>
</organism>
<proteinExistence type="predicted"/>
<evidence type="ECO:0000313" key="1">
    <source>
        <dbReference type="EMBL" id="JAH97723.1"/>
    </source>
</evidence>
<name>A0A0E9X7R5_ANGAN</name>
<accession>A0A0E9X7R5</accession>
<reference evidence="1" key="1">
    <citation type="submission" date="2014-11" db="EMBL/GenBank/DDBJ databases">
        <authorList>
            <person name="Amaro Gonzalez C."/>
        </authorList>
    </citation>
    <scope>NUCLEOTIDE SEQUENCE</scope>
</reference>
<sequence length="93" mass="10578">MYTSGECILLFLPFKKINKTRGKLPHLSCRETMRISLGYPKLILGVAQNVIGCRENDHSVMTAQHSIAWVKHFLTQRHSTVPFGVQCMYSALE</sequence>
<protein>
    <submittedName>
        <fullName evidence="1">Uncharacterized protein</fullName>
    </submittedName>
</protein>